<comment type="caution">
    <text evidence="6">The sequence shown here is derived from an EMBL/GenBank/DDBJ whole genome shotgun (WGS) entry which is preliminary data.</text>
</comment>
<dbReference type="InterPro" id="IPR029000">
    <property type="entry name" value="Cyclophilin-like_dom_sf"/>
</dbReference>
<dbReference type="STRING" id="867903.ThesuDRAFT_01545"/>
<name>K6P406_9FIRM</name>
<dbReference type="Proteomes" id="UP000005710">
    <property type="component" value="Unassembled WGS sequence"/>
</dbReference>
<dbReference type="InterPro" id="IPR052708">
    <property type="entry name" value="PxpC"/>
</dbReference>
<keyword evidence="7" id="KW-1185">Reference proteome</keyword>
<organism evidence="6 7">
    <name type="scientific">Thermaerobacter subterraneus DSM 13965</name>
    <dbReference type="NCBI Taxonomy" id="867903"/>
    <lineage>
        <taxon>Bacteria</taxon>
        <taxon>Bacillati</taxon>
        <taxon>Bacillota</taxon>
        <taxon>Clostridia</taxon>
        <taxon>Eubacteriales</taxon>
        <taxon>Clostridiales Family XVII. Incertae Sedis</taxon>
        <taxon>Thermaerobacter</taxon>
    </lineage>
</organism>
<sequence length="343" mass="35854">MMEILNPGLYTTIQDLGRPGLQHLGVPVQGAADVAALILGNRLVGNEPGAAALEITLLGPSIRFHAPAAIALTGADLGPTLDGRPLPTGQVVLVERGNVLAFRGGTRGCRAMLCVAGGIAVEPVAGSRSSDPLGRLGGLPGRPGLPLKAGDRLPLGRPAVPLETLAGRRVRWTFVPDAFVARVVPGPQAGFFPPEAWKVFWESEYTVTAASDRMGIRLEGPPVPRPPGEVLSEGQPLGAIQVPPSGQPIVLLAGRATVGGYPKLGVVVTPDLPLLAQARPGDRIRFRPMDGSRAEELYRHWWRLLHSQRVIVPGPATGDQRPGPDPGGREGRLPGAGPPPPLS</sequence>
<dbReference type="NCBIfam" id="TIGR00724">
    <property type="entry name" value="urea_amlyse_rel"/>
    <property type="match status" value="1"/>
</dbReference>
<evidence type="ECO:0000259" key="5">
    <source>
        <dbReference type="SMART" id="SM00797"/>
    </source>
</evidence>
<keyword evidence="1" id="KW-0547">Nucleotide-binding</keyword>
<evidence type="ECO:0000256" key="1">
    <source>
        <dbReference type="ARBA" id="ARBA00022741"/>
    </source>
</evidence>
<dbReference type="GO" id="GO:0016787">
    <property type="term" value="F:hydrolase activity"/>
    <property type="evidence" value="ECO:0007669"/>
    <property type="project" value="UniProtKB-KW"/>
</dbReference>
<reference evidence="6" key="2">
    <citation type="submission" date="2012-10" db="EMBL/GenBank/DDBJ databases">
        <title>Improved high-quality draft of Thermaerobacter subterraneus C21, DSM 13965.</title>
        <authorList>
            <consortium name="DOE Joint Genome Institute"/>
            <person name="Eisen J."/>
            <person name="Huntemann M."/>
            <person name="Wei C.-L."/>
            <person name="Han J."/>
            <person name="Detter J.C."/>
            <person name="Han C."/>
            <person name="Tapia R."/>
            <person name="Chen A."/>
            <person name="Kyrpides N."/>
            <person name="Mavromatis K."/>
            <person name="Markowitz V."/>
            <person name="Szeto E."/>
            <person name="Ivanova N."/>
            <person name="Mikhailova N."/>
            <person name="Ovchinnikova G."/>
            <person name="Pagani I."/>
            <person name="Pati A."/>
            <person name="Goodwin L."/>
            <person name="Nordberg H.P."/>
            <person name="Cantor M.N."/>
            <person name="Hua S.X."/>
            <person name="Woyke T."/>
            <person name="Eisen J."/>
            <person name="Klenk H.-P."/>
        </authorList>
    </citation>
    <scope>NUCLEOTIDE SEQUENCE [LARGE SCALE GENOMIC DNA]</scope>
    <source>
        <strain evidence="6">DSM 13965</strain>
    </source>
</reference>
<evidence type="ECO:0000313" key="6">
    <source>
        <dbReference type="EMBL" id="EKP95785.1"/>
    </source>
</evidence>
<dbReference type="GO" id="GO:0005524">
    <property type="term" value="F:ATP binding"/>
    <property type="evidence" value="ECO:0007669"/>
    <property type="project" value="UniProtKB-KW"/>
</dbReference>
<dbReference type="RefSeq" id="WP_006903817.1">
    <property type="nucleotide sequence ID" value="NZ_JH976535.1"/>
</dbReference>
<dbReference type="Gene3D" id="2.40.100.10">
    <property type="entry name" value="Cyclophilin-like"/>
    <property type="match status" value="1"/>
</dbReference>
<protein>
    <submittedName>
        <fullName evidence="6">Biotin-dependent carboxylase-like protein</fullName>
    </submittedName>
</protein>
<feature type="domain" description="Carboxyltransferase" evidence="5">
    <location>
        <begin position="23"/>
        <end position="301"/>
    </location>
</feature>
<dbReference type="PANTHER" id="PTHR43309">
    <property type="entry name" value="5-OXOPROLINASE SUBUNIT C"/>
    <property type="match status" value="1"/>
</dbReference>
<evidence type="ECO:0000256" key="2">
    <source>
        <dbReference type="ARBA" id="ARBA00022801"/>
    </source>
</evidence>
<evidence type="ECO:0000256" key="4">
    <source>
        <dbReference type="SAM" id="MobiDB-lite"/>
    </source>
</evidence>
<dbReference type="eggNOG" id="COG1984">
    <property type="taxonomic scope" value="Bacteria"/>
</dbReference>
<evidence type="ECO:0000313" key="7">
    <source>
        <dbReference type="Proteomes" id="UP000005710"/>
    </source>
</evidence>
<dbReference type="SUPFAM" id="SSF50891">
    <property type="entry name" value="Cyclophilin-like"/>
    <property type="match status" value="1"/>
</dbReference>
<accession>K6P406</accession>
<dbReference type="OrthoDB" id="9782422at2"/>
<dbReference type="AlphaFoldDB" id="K6P406"/>
<reference evidence="6" key="1">
    <citation type="submission" date="2010-10" db="EMBL/GenBank/DDBJ databases">
        <authorList>
            <consortium name="US DOE Joint Genome Institute (JGI-PGF)"/>
            <person name="Lucas S."/>
            <person name="Copeland A."/>
            <person name="Lapidus A."/>
            <person name="Bruce D."/>
            <person name="Goodwin L."/>
            <person name="Pitluck S."/>
            <person name="Kyrpides N."/>
            <person name="Mavromatis K."/>
            <person name="Detter J.C."/>
            <person name="Han C."/>
            <person name="Land M."/>
            <person name="Hauser L."/>
            <person name="Markowitz V."/>
            <person name="Cheng J.-F."/>
            <person name="Hugenholtz P."/>
            <person name="Woyke T."/>
            <person name="Wu D."/>
            <person name="Pukall R."/>
            <person name="Wahrenburg C."/>
            <person name="Brambilla E."/>
            <person name="Klenk H.-P."/>
            <person name="Eisen J.A."/>
        </authorList>
    </citation>
    <scope>NUCLEOTIDE SEQUENCE [LARGE SCALE GENOMIC DNA]</scope>
    <source>
        <strain evidence="6">DSM 13965</strain>
    </source>
</reference>
<keyword evidence="3" id="KW-0067">ATP-binding</keyword>
<evidence type="ECO:0000256" key="3">
    <source>
        <dbReference type="ARBA" id="ARBA00022840"/>
    </source>
</evidence>
<dbReference type="EMBL" id="AENY02000002">
    <property type="protein sequence ID" value="EKP95785.1"/>
    <property type="molecule type" value="Genomic_DNA"/>
</dbReference>
<dbReference type="Pfam" id="PF02626">
    <property type="entry name" value="CT_A_B"/>
    <property type="match status" value="1"/>
</dbReference>
<dbReference type="HOGENOM" id="CLU_028967_0_3_9"/>
<feature type="region of interest" description="Disordered" evidence="4">
    <location>
        <begin position="312"/>
        <end position="343"/>
    </location>
</feature>
<dbReference type="PANTHER" id="PTHR43309:SF3">
    <property type="entry name" value="5-OXOPROLINASE SUBUNIT C"/>
    <property type="match status" value="1"/>
</dbReference>
<dbReference type="SMART" id="SM00797">
    <property type="entry name" value="AHS2"/>
    <property type="match status" value="1"/>
</dbReference>
<gene>
    <name evidence="6" type="ORF">ThesuDRAFT_01545</name>
</gene>
<keyword evidence="2" id="KW-0378">Hydrolase</keyword>
<proteinExistence type="predicted"/>
<dbReference type="InterPro" id="IPR003778">
    <property type="entry name" value="CT_A_B"/>
</dbReference>